<dbReference type="eggNOG" id="COG0730">
    <property type="taxonomic scope" value="Bacteria"/>
</dbReference>
<keyword evidence="5 6" id="KW-0472">Membrane</keyword>
<feature type="transmembrane region" description="Helical" evidence="6">
    <location>
        <begin position="139"/>
        <end position="164"/>
    </location>
</feature>
<dbReference type="RefSeq" id="WP_020580712.1">
    <property type="nucleotide sequence ID" value="NZ_JOJP01000001.1"/>
</dbReference>
<feature type="transmembrane region" description="Helical" evidence="6">
    <location>
        <begin position="7"/>
        <end position="33"/>
    </location>
</feature>
<dbReference type="InterPro" id="IPR002781">
    <property type="entry name" value="TM_pro_TauE-like"/>
</dbReference>
<accession>A0A081K954</accession>
<keyword evidence="3 6" id="KW-0812">Transmembrane</keyword>
<evidence type="ECO:0000313" key="7">
    <source>
        <dbReference type="EMBL" id="KEI70680.1"/>
    </source>
</evidence>
<dbReference type="PANTHER" id="PTHR43483:SF3">
    <property type="entry name" value="MEMBRANE TRANSPORTER PROTEIN HI_0806-RELATED"/>
    <property type="match status" value="1"/>
</dbReference>
<protein>
    <recommendedName>
        <fullName evidence="6">Probable membrane transporter protein</fullName>
    </recommendedName>
</protein>
<keyword evidence="4 6" id="KW-1133">Transmembrane helix</keyword>
<feature type="transmembrane region" description="Helical" evidence="6">
    <location>
        <begin position="209"/>
        <end position="232"/>
    </location>
</feature>
<evidence type="ECO:0000256" key="5">
    <source>
        <dbReference type="ARBA" id="ARBA00023136"/>
    </source>
</evidence>
<dbReference type="Proteomes" id="UP000027997">
    <property type="component" value="Unassembled WGS sequence"/>
</dbReference>
<evidence type="ECO:0000256" key="2">
    <source>
        <dbReference type="ARBA" id="ARBA00009142"/>
    </source>
</evidence>
<dbReference type="AlphaFoldDB" id="A0A081K954"/>
<feature type="transmembrane region" description="Helical" evidence="6">
    <location>
        <begin position="79"/>
        <end position="99"/>
    </location>
</feature>
<keyword evidence="6" id="KW-1003">Cell membrane</keyword>
<evidence type="ECO:0000256" key="1">
    <source>
        <dbReference type="ARBA" id="ARBA00004141"/>
    </source>
</evidence>
<feature type="transmembrane region" description="Helical" evidence="6">
    <location>
        <begin position="105"/>
        <end position="123"/>
    </location>
</feature>
<name>A0A081K954_9GAMM</name>
<keyword evidence="8" id="KW-1185">Reference proteome</keyword>
<sequence>MLIYVVYLLTGALGGIIIGALGSGSSLAILPVLSLIFPTLFPEAISLQVAIATCMATLIIGSASGALSYKKSQLYDVHLIKLCLPGVIAGAIIAPQLAGALSVHWLRWYIGLLILFIAVYKLTKSFRSHQEVTKPIEPVLIVIVSIISSTLSGLAGIALGILMIPFLSRYSDHRTVLGTNLMLAVPYAIIGSAGYIFSGLQSGHTGSNLMLGYVYLPAFLIISITMATFPPIGLKLAKNVSIKVIQNIFYIYLLCIGIAILL</sequence>
<dbReference type="EMBL" id="JOJP01000001">
    <property type="protein sequence ID" value="KEI70680.1"/>
    <property type="molecule type" value="Genomic_DNA"/>
</dbReference>
<comment type="caution">
    <text evidence="7">The sequence shown here is derived from an EMBL/GenBank/DDBJ whole genome shotgun (WGS) entry which is preliminary data.</text>
</comment>
<proteinExistence type="inferred from homology"/>
<evidence type="ECO:0000256" key="6">
    <source>
        <dbReference type="RuleBase" id="RU363041"/>
    </source>
</evidence>
<feature type="transmembrane region" description="Helical" evidence="6">
    <location>
        <begin position="176"/>
        <end position="197"/>
    </location>
</feature>
<dbReference type="Pfam" id="PF01925">
    <property type="entry name" value="TauE"/>
    <property type="match status" value="1"/>
</dbReference>
<feature type="transmembrane region" description="Helical" evidence="6">
    <location>
        <begin position="45"/>
        <end position="67"/>
    </location>
</feature>
<feature type="transmembrane region" description="Helical" evidence="6">
    <location>
        <begin position="244"/>
        <end position="261"/>
    </location>
</feature>
<evidence type="ECO:0000313" key="8">
    <source>
        <dbReference type="Proteomes" id="UP000027997"/>
    </source>
</evidence>
<dbReference type="GO" id="GO:0005886">
    <property type="term" value="C:plasma membrane"/>
    <property type="evidence" value="ECO:0007669"/>
    <property type="project" value="UniProtKB-SubCell"/>
</dbReference>
<comment type="subcellular location">
    <subcellularLocation>
        <location evidence="6">Cell membrane</location>
        <topology evidence="6">Multi-pass membrane protein</topology>
    </subcellularLocation>
    <subcellularLocation>
        <location evidence="1">Membrane</location>
        <topology evidence="1">Multi-pass membrane protein</topology>
    </subcellularLocation>
</comment>
<comment type="similarity">
    <text evidence="2 6">Belongs to the 4-toluene sulfonate uptake permease (TSUP) (TC 2.A.102) family.</text>
</comment>
<gene>
    <name evidence="7" type="ORF">GV64_07955</name>
</gene>
<dbReference type="PANTHER" id="PTHR43483">
    <property type="entry name" value="MEMBRANE TRANSPORTER PROTEIN HI_0806-RELATED"/>
    <property type="match status" value="1"/>
</dbReference>
<evidence type="ECO:0000256" key="4">
    <source>
        <dbReference type="ARBA" id="ARBA00022989"/>
    </source>
</evidence>
<reference evidence="7 8" key="1">
    <citation type="submission" date="2014-06" db="EMBL/GenBank/DDBJ databases">
        <title>Whole Genome Sequences of Three Symbiotic Endozoicomonas Bacteria.</title>
        <authorList>
            <person name="Neave M.J."/>
            <person name="Apprill A."/>
            <person name="Voolstra C.R."/>
        </authorList>
    </citation>
    <scope>NUCLEOTIDE SEQUENCE [LARGE SCALE GENOMIC DNA]</scope>
    <source>
        <strain evidence="7 8">DSM 22380</strain>
    </source>
</reference>
<organism evidence="7 8">
    <name type="scientific">Endozoicomonas elysicola</name>
    <dbReference type="NCBI Taxonomy" id="305900"/>
    <lineage>
        <taxon>Bacteria</taxon>
        <taxon>Pseudomonadati</taxon>
        <taxon>Pseudomonadota</taxon>
        <taxon>Gammaproteobacteria</taxon>
        <taxon>Oceanospirillales</taxon>
        <taxon>Endozoicomonadaceae</taxon>
        <taxon>Endozoicomonas</taxon>
    </lineage>
</organism>
<evidence type="ECO:0000256" key="3">
    <source>
        <dbReference type="ARBA" id="ARBA00022692"/>
    </source>
</evidence>